<keyword evidence="2" id="KW-1185">Reference proteome</keyword>
<reference evidence="1 2" key="1">
    <citation type="submission" date="2021-03" db="EMBL/GenBank/DDBJ databases">
        <title>Genomic Encyclopedia of Type Strains, Phase IV (KMG-IV): sequencing the most valuable type-strain genomes for metagenomic binning, comparative biology and taxonomic classification.</title>
        <authorList>
            <person name="Goeker M."/>
        </authorList>
    </citation>
    <scope>NUCLEOTIDE SEQUENCE [LARGE SCALE GENOMIC DNA]</scope>
    <source>
        <strain evidence="1 2">DSM 12287</strain>
    </source>
</reference>
<accession>A0A8J7RWF0</accession>
<evidence type="ECO:0000313" key="2">
    <source>
        <dbReference type="Proteomes" id="UP000770586"/>
    </source>
</evidence>
<dbReference type="Proteomes" id="UP000770586">
    <property type="component" value="Unassembled WGS sequence"/>
</dbReference>
<evidence type="ECO:0000313" key="1">
    <source>
        <dbReference type="EMBL" id="MBP1902857.1"/>
    </source>
</evidence>
<comment type="caution">
    <text evidence="1">The sequence shown here is derived from an EMBL/GenBank/DDBJ whole genome shotgun (WGS) entry which is preliminary data.</text>
</comment>
<sequence>MANPGEFTDISFAVTSDKGKLGTRAALLIKSIRNHYPKAKIYNFIPELSYPDLNNDLKSFFESSSTVIVDEIPMPEYPLTALHRAFIEAANASDSRYIAALDTDTILLSKLQKPDTNGDPELFLKPEDSGEDYWGSSHSKDDWRGVYNHFGVEPPKMPSNLYSSVDNRQLIAPYYQGAVIITQNRNFPSRWLEMTREAVDEEIYDHDESWFHEQIVLGVLSTQYDVGLLSNEQNYPLYARLNCPSDVQLVHYVRDGTLSRFKDSPQFKAVTQFREFDEVATPATLSDYYRIFYDNISRFIPYPYHQKINIPISWARTTLEFIRS</sequence>
<protein>
    <submittedName>
        <fullName evidence="1">Uncharacterized protein</fullName>
    </submittedName>
</protein>
<gene>
    <name evidence="1" type="ORF">J2744_002559</name>
</gene>
<proteinExistence type="predicted"/>
<organism evidence="1 2">
    <name type="scientific">Halorubrum trapanicum</name>
    <dbReference type="NCBI Taxonomy" id="29284"/>
    <lineage>
        <taxon>Archaea</taxon>
        <taxon>Methanobacteriati</taxon>
        <taxon>Methanobacteriota</taxon>
        <taxon>Stenosarchaea group</taxon>
        <taxon>Halobacteria</taxon>
        <taxon>Halobacteriales</taxon>
        <taxon>Haloferacaceae</taxon>
        <taxon>Halorubrum</taxon>
    </lineage>
</organism>
<dbReference type="RefSeq" id="WP_210113702.1">
    <property type="nucleotide sequence ID" value="NZ_BAAADX010000009.1"/>
</dbReference>
<dbReference type="OrthoDB" id="351345at2157"/>
<name>A0A8J7RWF0_9EURY</name>
<dbReference type="EMBL" id="JAGGKE010000012">
    <property type="protein sequence ID" value="MBP1902857.1"/>
    <property type="molecule type" value="Genomic_DNA"/>
</dbReference>
<dbReference type="AlphaFoldDB" id="A0A8J7RWF0"/>